<keyword evidence="2" id="KW-1185">Reference proteome</keyword>
<dbReference type="Pfam" id="PF05099">
    <property type="entry name" value="TerB"/>
    <property type="match status" value="1"/>
</dbReference>
<evidence type="ECO:0000313" key="2">
    <source>
        <dbReference type="Proteomes" id="UP001234585"/>
    </source>
</evidence>
<dbReference type="Proteomes" id="UP001234585">
    <property type="component" value="Chromosome"/>
</dbReference>
<dbReference type="InterPro" id="IPR029024">
    <property type="entry name" value="TerB-like"/>
</dbReference>
<accession>A0AA50D3U8</accession>
<protein>
    <submittedName>
        <fullName evidence="1">TerB family tellurite resistance protein</fullName>
    </submittedName>
</protein>
<dbReference type="RefSeq" id="WP_134649310.1">
    <property type="nucleotide sequence ID" value="NZ_CP132302.1"/>
</dbReference>
<proteinExistence type="predicted"/>
<dbReference type="AlphaFoldDB" id="A0AA50D3U8"/>
<reference evidence="1 2" key="1">
    <citation type="submission" date="2023-08" db="EMBL/GenBank/DDBJ databases">
        <title>Pathogen: clinical or host-associated sample.</title>
        <authorList>
            <person name="Hergert J."/>
            <person name="Casey R."/>
            <person name="Wagner J."/>
            <person name="Young E.L."/>
            <person name="Oakeson K.F."/>
        </authorList>
    </citation>
    <scope>NUCLEOTIDE SEQUENCE [LARGE SCALE GENOMIC DNA]</scope>
    <source>
        <strain evidence="1 2">1760953</strain>
    </source>
</reference>
<name>A0AA50D3U8_9HYPH</name>
<dbReference type="SUPFAM" id="SSF158682">
    <property type="entry name" value="TerB-like"/>
    <property type="match status" value="1"/>
</dbReference>
<dbReference type="CDD" id="cd07313">
    <property type="entry name" value="terB_like_2"/>
    <property type="match status" value="1"/>
</dbReference>
<evidence type="ECO:0000313" key="1">
    <source>
        <dbReference type="EMBL" id="WLR97293.1"/>
    </source>
</evidence>
<dbReference type="InterPro" id="IPR007791">
    <property type="entry name" value="DjlA_N"/>
</dbReference>
<dbReference type="EMBL" id="CP132302">
    <property type="protein sequence ID" value="WLR97293.1"/>
    <property type="molecule type" value="Genomic_DNA"/>
</dbReference>
<gene>
    <name evidence="1" type="ORF">Q9313_16660</name>
</gene>
<dbReference type="Gene3D" id="1.10.3680.10">
    <property type="entry name" value="TerB-like"/>
    <property type="match status" value="1"/>
</dbReference>
<organism evidence="1 2">
    <name type="scientific">Shinella sumterensis</name>
    <dbReference type="NCBI Taxonomy" id="1967501"/>
    <lineage>
        <taxon>Bacteria</taxon>
        <taxon>Pseudomonadati</taxon>
        <taxon>Pseudomonadota</taxon>
        <taxon>Alphaproteobacteria</taxon>
        <taxon>Hyphomicrobiales</taxon>
        <taxon>Rhizobiaceae</taxon>
        <taxon>Shinella</taxon>
    </lineage>
</organism>
<sequence>MFERLQHFLASLSGGDDRRAFAVDDPRVAVMALCIQVMEADGKVLDVEKAALRARFKDYYDIDEKELDALVAAGADAESEAIDFFHFTSELKRQLSEEQRIGLIGLLWEIVYADGERSEMEDHAIWRIADLLGVSGRERIMKRQEAAQRAGAQAAHEETGET</sequence>